<evidence type="ECO:0000256" key="7">
    <source>
        <dbReference type="ARBA" id="ARBA00022840"/>
    </source>
</evidence>
<comment type="caution">
    <text evidence="9">Lacks conserved residue(s) required for the propagation of feature annotation.</text>
</comment>
<dbReference type="PANTHER" id="PTHR43527:SF2">
    <property type="entry name" value="4-DIPHOSPHOCYTIDYL-2-C-METHYL-D-ERYTHRITOL KINASE, CHLOROPLASTIC"/>
    <property type="match status" value="1"/>
</dbReference>
<evidence type="ECO:0000313" key="12">
    <source>
        <dbReference type="EMBL" id="RXH57894.1"/>
    </source>
</evidence>
<evidence type="ECO:0000259" key="10">
    <source>
        <dbReference type="Pfam" id="PF00288"/>
    </source>
</evidence>
<comment type="function">
    <text evidence="9">Catalyzes the phosphorylation of the position 2 hydroxy group of 4-diphosphocytidyl-2C-methyl-D-erythritol.</text>
</comment>
<reference evidence="13" key="2">
    <citation type="submission" date="2019-02" db="EMBL/GenBank/DDBJ databases">
        <title>Granulicella sibirica sp. nov., a psychrotolerant acidobacterium isolated from an organic soil layer in forested tundra, West Siberia.</title>
        <authorList>
            <person name="Oshkin I.Y."/>
            <person name="Kulichevskaya I.S."/>
            <person name="Rijpstra W.I.C."/>
            <person name="Sinninghe Damste J.S."/>
            <person name="Rakitin A.L."/>
            <person name="Ravin N.V."/>
            <person name="Dedysh S.N."/>
        </authorList>
    </citation>
    <scope>NUCLEOTIDE SEQUENCE [LARGE SCALE GENOMIC DNA]</scope>
    <source>
        <strain evidence="13">AF10</strain>
    </source>
</reference>
<evidence type="ECO:0000256" key="9">
    <source>
        <dbReference type="HAMAP-Rule" id="MF_00061"/>
    </source>
</evidence>
<dbReference type="EMBL" id="RDSM01000001">
    <property type="protein sequence ID" value="RXH57894.1"/>
    <property type="molecule type" value="Genomic_DNA"/>
</dbReference>
<keyword evidence="9" id="KW-0414">Isoprene biosynthesis</keyword>
<evidence type="ECO:0000256" key="1">
    <source>
        <dbReference type="ARBA" id="ARBA00009684"/>
    </source>
</evidence>
<evidence type="ECO:0000256" key="3">
    <source>
        <dbReference type="ARBA" id="ARBA00017473"/>
    </source>
</evidence>
<feature type="active site" evidence="9">
    <location>
        <position position="138"/>
    </location>
</feature>
<dbReference type="PANTHER" id="PTHR43527">
    <property type="entry name" value="4-DIPHOSPHOCYTIDYL-2-C-METHYL-D-ERYTHRITOL KINASE, CHLOROPLASTIC"/>
    <property type="match status" value="1"/>
</dbReference>
<dbReference type="OrthoDB" id="9809438at2"/>
<accession>A0A4V1L636</accession>
<dbReference type="SUPFAM" id="SSF54211">
    <property type="entry name" value="Ribosomal protein S5 domain 2-like"/>
    <property type="match status" value="1"/>
</dbReference>
<evidence type="ECO:0000259" key="11">
    <source>
        <dbReference type="Pfam" id="PF08544"/>
    </source>
</evidence>
<dbReference type="RefSeq" id="WP_128911996.1">
    <property type="nucleotide sequence ID" value="NZ_RDSM01000001.1"/>
</dbReference>
<sequence length="356" mass="37713">MGTRVRSYAKVNLGLAIGPAREDGFHGLVTLYQTLDLHDFVTVSARVSEEIKISLTSDHPRVPCDGRNTAWKMVEGALTRLEVTAEVAIHIEKRLPVQGGMGAGSANAAAALIALERELGVALPEAERLALAAEVGSDVPLFLVGGAVLGEGRGEVVSPMADFAATACVVAIPAVGVSTPRAFREWDQRYAARHNASSNGIRYPGLTSGGGGDTLNELSRVYASVFREAERLEAESGTSGIVREPAPDLIQGGISNGLAENTLLELVRTGIENDFEEVVFSQYSSLREIKRQLMGMETGSPAVYAALSGSGSALFGLYRSTAEAQAAQQRVQASGVKALATETLPRAEYWRRMIAG</sequence>
<keyword evidence="4 9" id="KW-0808">Transferase</keyword>
<dbReference type="Pfam" id="PF08544">
    <property type="entry name" value="GHMP_kinases_C"/>
    <property type="match status" value="1"/>
</dbReference>
<evidence type="ECO:0000256" key="6">
    <source>
        <dbReference type="ARBA" id="ARBA00022777"/>
    </source>
</evidence>
<dbReference type="GO" id="GO:0050515">
    <property type="term" value="F:4-(cytidine 5'-diphospho)-2-C-methyl-D-erythritol kinase activity"/>
    <property type="evidence" value="ECO:0007669"/>
    <property type="project" value="UniProtKB-UniRule"/>
</dbReference>
<dbReference type="InterPro" id="IPR036554">
    <property type="entry name" value="GHMP_kinase_C_sf"/>
</dbReference>
<proteinExistence type="inferred from homology"/>
<dbReference type="UniPathway" id="UPA00056">
    <property type="reaction ID" value="UER00094"/>
</dbReference>
<dbReference type="HAMAP" id="MF_00061">
    <property type="entry name" value="IspE"/>
    <property type="match status" value="1"/>
</dbReference>
<feature type="domain" description="GHMP kinase C-terminal" evidence="11">
    <location>
        <begin position="265"/>
        <end position="335"/>
    </location>
</feature>
<keyword evidence="13" id="KW-1185">Reference proteome</keyword>
<dbReference type="AlphaFoldDB" id="A0A4V1L636"/>
<dbReference type="GO" id="GO:0016114">
    <property type="term" value="P:terpenoid biosynthetic process"/>
    <property type="evidence" value="ECO:0007669"/>
    <property type="project" value="InterPro"/>
</dbReference>
<keyword evidence="7 9" id="KW-0067">ATP-binding</keyword>
<keyword evidence="6 9" id="KW-0418">Kinase</keyword>
<dbReference type="InterPro" id="IPR004424">
    <property type="entry name" value="IspE"/>
</dbReference>
<dbReference type="InterPro" id="IPR013750">
    <property type="entry name" value="GHMP_kinase_C_dom"/>
</dbReference>
<dbReference type="Proteomes" id="UP000289437">
    <property type="component" value="Unassembled WGS sequence"/>
</dbReference>
<evidence type="ECO:0000313" key="13">
    <source>
        <dbReference type="Proteomes" id="UP000289437"/>
    </source>
</evidence>
<feature type="domain" description="GHMP kinase N-terminal" evidence="10">
    <location>
        <begin position="69"/>
        <end position="146"/>
    </location>
</feature>
<dbReference type="InterPro" id="IPR020568">
    <property type="entry name" value="Ribosomal_Su5_D2-typ_SF"/>
</dbReference>
<feature type="active site" evidence="9">
    <location>
        <position position="10"/>
    </location>
</feature>
<dbReference type="InterPro" id="IPR014721">
    <property type="entry name" value="Ribsml_uS5_D2-typ_fold_subgr"/>
</dbReference>
<comment type="pathway">
    <text evidence="9">Isoprenoid biosynthesis; isopentenyl diphosphate biosynthesis via DXP pathway; isopentenyl diphosphate from 1-deoxy-D-xylulose 5-phosphate: step 3/6.</text>
</comment>
<evidence type="ECO:0000256" key="2">
    <source>
        <dbReference type="ARBA" id="ARBA00012052"/>
    </source>
</evidence>
<evidence type="ECO:0000256" key="4">
    <source>
        <dbReference type="ARBA" id="ARBA00022679"/>
    </source>
</evidence>
<reference evidence="12 13" key="1">
    <citation type="submission" date="2018-11" db="EMBL/GenBank/DDBJ databases">
        <authorList>
            <person name="Mardanov A.V."/>
            <person name="Ravin N.V."/>
            <person name="Dedysh S.N."/>
        </authorList>
    </citation>
    <scope>NUCLEOTIDE SEQUENCE [LARGE SCALE GENOMIC DNA]</scope>
    <source>
        <strain evidence="12 13">AF10</strain>
    </source>
</reference>
<protein>
    <recommendedName>
        <fullName evidence="3 9">4-diphosphocytidyl-2-C-methyl-D-erythritol kinase</fullName>
        <shortName evidence="9">CMK</shortName>
        <ecNumber evidence="2 9">2.7.1.148</ecNumber>
    </recommendedName>
    <alternativeName>
        <fullName evidence="8 9">4-(cytidine-5'-diphospho)-2-C-methyl-D-erythritol kinase</fullName>
    </alternativeName>
</protein>
<dbReference type="EC" id="2.7.1.148" evidence="2 9"/>
<keyword evidence="5 9" id="KW-0547">Nucleotide-binding</keyword>
<comment type="similarity">
    <text evidence="1 9">Belongs to the GHMP kinase family. IspE subfamily.</text>
</comment>
<evidence type="ECO:0000256" key="8">
    <source>
        <dbReference type="ARBA" id="ARBA00032554"/>
    </source>
</evidence>
<dbReference type="Pfam" id="PF00288">
    <property type="entry name" value="GHMP_kinases_N"/>
    <property type="match status" value="1"/>
</dbReference>
<dbReference type="Gene3D" id="3.30.70.890">
    <property type="entry name" value="GHMP kinase, C-terminal domain"/>
    <property type="match status" value="1"/>
</dbReference>
<dbReference type="InterPro" id="IPR006204">
    <property type="entry name" value="GHMP_kinase_N_dom"/>
</dbReference>
<dbReference type="Gene3D" id="3.30.230.10">
    <property type="match status" value="1"/>
</dbReference>
<dbReference type="SUPFAM" id="SSF55060">
    <property type="entry name" value="GHMP Kinase, C-terminal domain"/>
    <property type="match status" value="1"/>
</dbReference>
<organism evidence="12 13">
    <name type="scientific">Granulicella sibirica</name>
    <dbReference type="NCBI Taxonomy" id="2479048"/>
    <lineage>
        <taxon>Bacteria</taxon>
        <taxon>Pseudomonadati</taxon>
        <taxon>Acidobacteriota</taxon>
        <taxon>Terriglobia</taxon>
        <taxon>Terriglobales</taxon>
        <taxon>Acidobacteriaceae</taxon>
        <taxon>Granulicella</taxon>
    </lineage>
</organism>
<dbReference type="GO" id="GO:0005524">
    <property type="term" value="F:ATP binding"/>
    <property type="evidence" value="ECO:0007669"/>
    <property type="project" value="UniProtKB-UniRule"/>
</dbReference>
<name>A0A4V1L636_9BACT</name>
<comment type="catalytic activity">
    <reaction evidence="9">
        <text>4-CDP-2-C-methyl-D-erythritol + ATP = 4-CDP-2-C-methyl-D-erythritol 2-phosphate + ADP + H(+)</text>
        <dbReference type="Rhea" id="RHEA:18437"/>
        <dbReference type="ChEBI" id="CHEBI:15378"/>
        <dbReference type="ChEBI" id="CHEBI:30616"/>
        <dbReference type="ChEBI" id="CHEBI:57823"/>
        <dbReference type="ChEBI" id="CHEBI:57919"/>
        <dbReference type="ChEBI" id="CHEBI:456216"/>
        <dbReference type="EC" id="2.7.1.148"/>
    </reaction>
</comment>
<comment type="caution">
    <text evidence="12">The sequence shown here is derived from an EMBL/GenBank/DDBJ whole genome shotgun (WGS) entry which is preliminary data.</text>
</comment>
<gene>
    <name evidence="9" type="primary">ispE</name>
    <name evidence="12" type="ORF">GRAN_1204</name>
</gene>
<dbReference type="GO" id="GO:0019288">
    <property type="term" value="P:isopentenyl diphosphate biosynthetic process, methylerythritol 4-phosphate pathway"/>
    <property type="evidence" value="ECO:0007669"/>
    <property type="project" value="UniProtKB-UniRule"/>
</dbReference>
<evidence type="ECO:0000256" key="5">
    <source>
        <dbReference type="ARBA" id="ARBA00022741"/>
    </source>
</evidence>